<accession>A0A1G4ICG6</accession>
<name>A0A1G4ICG6_TRYEQ</name>
<comment type="function">
    <text evidence="11">Catalytic subunit of a heterodimeric structure-specific endonuclease that resolves DNA secondary structures generated during DNA repair and recombination. Has endonuclease activity towards branched DNA substrates, introducing single-strand cuts in duplex DNA close to junctions with ss-DNA.</text>
</comment>
<evidence type="ECO:0000256" key="12">
    <source>
        <dbReference type="SAM" id="MobiDB-lite"/>
    </source>
</evidence>
<evidence type="ECO:0000256" key="10">
    <source>
        <dbReference type="ARBA" id="ARBA00023242"/>
    </source>
</evidence>
<feature type="region of interest" description="Disordered" evidence="12">
    <location>
        <begin position="417"/>
        <end position="484"/>
    </location>
</feature>
<keyword evidence="3 11" id="KW-0255">Endonuclease</keyword>
<dbReference type="HAMAP" id="MF_03100">
    <property type="entry name" value="Endonuc_su_Slx1"/>
    <property type="match status" value="1"/>
</dbReference>
<evidence type="ECO:0000256" key="2">
    <source>
        <dbReference type="ARBA" id="ARBA00022723"/>
    </source>
</evidence>
<dbReference type="VEuPathDB" id="TriTrypDB:TEOVI_000150200"/>
<evidence type="ECO:0000256" key="11">
    <source>
        <dbReference type="HAMAP-Rule" id="MF_03100"/>
    </source>
</evidence>
<sequence length="511" mass="57341">MDTRFHCVYLLTSLDPQCEGAHYIGYTVNPIRRLRQHNGELVNGARRTKRNGRPWLLLMCVSGFGEDRIALKFEWCWQNPSKSTRLKSHVSQLRCVHKLTHAVGVLLLLLRTELFSRLQLTLHIFDREHFDKVISQLLSALPTMEPLVETSLLRVESTTIEQFQTQYMNDGQWGAAVDYGAYFMRAPPGANVDVSKPIVGGQDNTLRCGVMHNNLCEEEVIRQHVKERTLLESGHYPCSLCSLPLRAPYFLRCSRTPFCRLRAHIVCLAMWFIYDSSQRGGDPLVKDAGPAEVAENSNDAACQVNENCYSLSGCGPVVGGIFNHDAYTDRRDDNSPPSPPCPLPTQSSQADASLAATSLPLVPRAPCDCPLCDEELQWSALVYDLKRRVAVEKRRAERERREAMDAEFAQRFQRLQSESNKKSTARERGALEGVRRKRRRRGEVAAKLTQQTAVRHEPTSGASGDRAHSAPPAPSCGGFDEIPANVTNPTAPLHADVLQVTEFNVDEWLNH</sequence>
<feature type="region of interest" description="Disordered" evidence="12">
    <location>
        <begin position="325"/>
        <end position="349"/>
    </location>
</feature>
<comment type="similarity">
    <text evidence="11">Belongs to the SLX1 family.</text>
</comment>
<dbReference type="InterPro" id="IPR027520">
    <property type="entry name" value="Slx1"/>
</dbReference>
<comment type="caution">
    <text evidence="14">The sequence shown here is derived from an EMBL/GenBank/DDBJ whole genome shotgun (WGS) entry which is preliminary data.</text>
</comment>
<evidence type="ECO:0000313" key="14">
    <source>
        <dbReference type="EMBL" id="SCU69933.1"/>
    </source>
</evidence>
<dbReference type="GO" id="GO:0017108">
    <property type="term" value="F:5'-flap endonuclease activity"/>
    <property type="evidence" value="ECO:0007669"/>
    <property type="project" value="InterPro"/>
</dbReference>
<dbReference type="Gene3D" id="3.40.1440.10">
    <property type="entry name" value="GIY-YIG endonuclease"/>
    <property type="match status" value="1"/>
</dbReference>
<dbReference type="PANTHER" id="PTHR20208">
    <property type="entry name" value="STRUCTURE-SPECIFIC ENDONUCLEASE SUBUNIT SLX1"/>
    <property type="match status" value="1"/>
</dbReference>
<dbReference type="Pfam" id="PF01541">
    <property type="entry name" value="GIY-YIG"/>
    <property type="match status" value="1"/>
</dbReference>
<dbReference type="GO" id="GO:0008270">
    <property type="term" value="F:zinc ion binding"/>
    <property type="evidence" value="ECO:0007669"/>
    <property type="project" value="UniProtKB-KW"/>
</dbReference>
<comment type="subcellular location">
    <subcellularLocation>
        <location evidence="11">Nucleus</location>
    </subcellularLocation>
</comment>
<dbReference type="GO" id="GO:0006281">
    <property type="term" value="P:DNA repair"/>
    <property type="evidence" value="ECO:0007669"/>
    <property type="project" value="UniProtKB-UniRule"/>
</dbReference>
<dbReference type="InterPro" id="IPR000305">
    <property type="entry name" value="GIY-YIG_endonuc"/>
</dbReference>
<dbReference type="InterPro" id="IPR035901">
    <property type="entry name" value="GIY-YIG_endonuc_sf"/>
</dbReference>
<reference evidence="14" key="1">
    <citation type="submission" date="2016-09" db="EMBL/GenBank/DDBJ databases">
        <authorList>
            <person name="Hebert L."/>
            <person name="Moumen B."/>
        </authorList>
    </citation>
    <scope>NUCLEOTIDE SEQUENCE [LARGE SCALE GENOMIC DNA]</scope>
    <source>
        <strain evidence="14">OVI</strain>
    </source>
</reference>
<comment type="cofactor">
    <cofactor evidence="11">
        <name>a divalent metal cation</name>
        <dbReference type="ChEBI" id="CHEBI:60240"/>
    </cofactor>
</comment>
<keyword evidence="15" id="KW-1185">Reference proteome</keyword>
<evidence type="ECO:0000256" key="4">
    <source>
        <dbReference type="ARBA" id="ARBA00022763"/>
    </source>
</evidence>
<feature type="compositionally biased region" description="Basic and acidic residues" evidence="12">
    <location>
        <begin position="419"/>
        <end position="434"/>
    </location>
</feature>
<dbReference type="AlphaFoldDB" id="A0A1G4ICG6"/>
<protein>
    <recommendedName>
        <fullName evidence="11">Structure-specific endonuclease subunit SLX1 homolog</fullName>
        <ecNumber evidence="11">3.1.-.-</ecNumber>
    </recommendedName>
</protein>
<dbReference type="RefSeq" id="XP_067080822.1">
    <property type="nucleotide sequence ID" value="XM_067224721.1"/>
</dbReference>
<evidence type="ECO:0000256" key="3">
    <source>
        <dbReference type="ARBA" id="ARBA00022759"/>
    </source>
</evidence>
<evidence type="ECO:0000256" key="1">
    <source>
        <dbReference type="ARBA" id="ARBA00022722"/>
    </source>
</evidence>
<comment type="subunit">
    <text evidence="11">Forms a heterodimer with a member of the SLX4 family.</text>
</comment>
<keyword evidence="4 11" id="KW-0227">DNA damage</keyword>
<organism evidence="14 15">
    <name type="scientific">Trypanosoma equiperdum</name>
    <dbReference type="NCBI Taxonomy" id="5694"/>
    <lineage>
        <taxon>Eukaryota</taxon>
        <taxon>Discoba</taxon>
        <taxon>Euglenozoa</taxon>
        <taxon>Kinetoplastea</taxon>
        <taxon>Metakinetoplastina</taxon>
        <taxon>Trypanosomatida</taxon>
        <taxon>Trypanosomatidae</taxon>
        <taxon>Trypanosoma</taxon>
    </lineage>
</organism>
<keyword evidence="6 11" id="KW-0378">Hydrolase</keyword>
<dbReference type="GeneID" id="92375442"/>
<evidence type="ECO:0000256" key="7">
    <source>
        <dbReference type="ARBA" id="ARBA00022833"/>
    </source>
</evidence>
<dbReference type="PANTHER" id="PTHR20208:SF13">
    <property type="entry name" value="STRUCTURE-SPECIFIC ENDONUCLEASE SUBUNIT SLX1"/>
    <property type="match status" value="1"/>
</dbReference>
<dbReference type="EC" id="3.1.-.-" evidence="11"/>
<comment type="caution">
    <text evidence="11">Lacks conserved residue(s) required for the propagation of feature annotation.</text>
</comment>
<dbReference type="EMBL" id="CZPT02001330">
    <property type="protein sequence ID" value="SCU69933.1"/>
    <property type="molecule type" value="Genomic_DNA"/>
</dbReference>
<dbReference type="SMR" id="A0A1G4ICG6"/>
<keyword evidence="10 11" id="KW-0539">Nucleus</keyword>
<keyword evidence="9 11" id="KW-0234">DNA repair</keyword>
<keyword evidence="7" id="KW-0862">Zinc</keyword>
<evidence type="ECO:0000313" key="15">
    <source>
        <dbReference type="Proteomes" id="UP000195570"/>
    </source>
</evidence>
<proteinExistence type="inferred from homology"/>
<evidence type="ECO:0000259" key="13">
    <source>
        <dbReference type="PROSITE" id="PS50164"/>
    </source>
</evidence>
<evidence type="ECO:0000256" key="8">
    <source>
        <dbReference type="ARBA" id="ARBA00023172"/>
    </source>
</evidence>
<dbReference type="CDD" id="cd10455">
    <property type="entry name" value="GIY-YIG_SLX1"/>
    <property type="match status" value="1"/>
</dbReference>
<evidence type="ECO:0000256" key="9">
    <source>
        <dbReference type="ARBA" id="ARBA00023204"/>
    </source>
</evidence>
<dbReference type="Proteomes" id="UP000195570">
    <property type="component" value="Unassembled WGS sequence"/>
</dbReference>
<keyword evidence="5" id="KW-0863">Zinc-finger</keyword>
<feature type="domain" description="GIY-YIG" evidence="13">
    <location>
        <begin position="4"/>
        <end position="87"/>
    </location>
</feature>
<keyword evidence="1 11" id="KW-0540">Nuclease</keyword>
<evidence type="ECO:0000256" key="5">
    <source>
        <dbReference type="ARBA" id="ARBA00022771"/>
    </source>
</evidence>
<gene>
    <name evidence="14" type="ORF">TEOVI_000150200</name>
</gene>
<dbReference type="GO" id="GO:0006310">
    <property type="term" value="P:DNA recombination"/>
    <property type="evidence" value="ECO:0007669"/>
    <property type="project" value="UniProtKB-UniRule"/>
</dbReference>
<evidence type="ECO:0000256" key="6">
    <source>
        <dbReference type="ARBA" id="ARBA00022801"/>
    </source>
</evidence>
<dbReference type="PROSITE" id="PS50164">
    <property type="entry name" value="GIY_YIG"/>
    <property type="match status" value="1"/>
</dbReference>
<keyword evidence="8 11" id="KW-0233">DNA recombination</keyword>
<keyword evidence="2" id="KW-0479">Metal-binding</keyword>
<dbReference type="InterPro" id="IPR050381">
    <property type="entry name" value="SLX1_endonuclease"/>
</dbReference>
<dbReference type="GO" id="GO:0033557">
    <property type="term" value="C:Slx1-Slx4 complex"/>
    <property type="evidence" value="ECO:0007669"/>
    <property type="project" value="UniProtKB-UniRule"/>
</dbReference>